<feature type="compositionally biased region" description="Basic and acidic residues" evidence="1">
    <location>
        <begin position="156"/>
        <end position="178"/>
    </location>
</feature>
<gene>
    <name evidence="2" type="ORF">KUDE01_015376</name>
</gene>
<name>A0AAD9B6R3_DISEL</name>
<proteinExistence type="predicted"/>
<dbReference type="EMBL" id="JASDAP010000106">
    <property type="protein sequence ID" value="KAK1875603.1"/>
    <property type="molecule type" value="Genomic_DNA"/>
</dbReference>
<feature type="compositionally biased region" description="Low complexity" evidence="1">
    <location>
        <begin position="22"/>
        <end position="44"/>
    </location>
</feature>
<feature type="region of interest" description="Disordered" evidence="1">
    <location>
        <begin position="1"/>
        <end position="178"/>
    </location>
</feature>
<sequence length="205" mass="21337">MSAPPPHLPHLSNGCGPQSQKSGAAGANGSAAGSPSGAAPPIGGLFPGRSSQTESSGRRVVGQISVLSLRAPRPPSHRHDDAESPSPQTLSPLETPPPTPPHLRRKPRPLLLSGSAPRPAAAETAGRGAAPPVPAQPLAASLRGGAREAPPPPPYRTHDDFESKYSFHPLDDFPPPEEYRHFAKIYPSKANRVMRGAPPLPPVGR</sequence>
<feature type="compositionally biased region" description="Low complexity" evidence="1">
    <location>
        <begin position="109"/>
        <end position="140"/>
    </location>
</feature>
<feature type="compositionally biased region" description="Low complexity" evidence="1">
    <location>
        <begin position="84"/>
        <end position="93"/>
    </location>
</feature>
<evidence type="ECO:0000313" key="2">
    <source>
        <dbReference type="EMBL" id="KAK1875603.1"/>
    </source>
</evidence>
<dbReference type="AlphaFoldDB" id="A0AAD9B6R3"/>
<organism evidence="2 3">
    <name type="scientific">Dissostichus eleginoides</name>
    <name type="common">Patagonian toothfish</name>
    <name type="synonym">Dissostichus amissus</name>
    <dbReference type="NCBI Taxonomy" id="100907"/>
    <lineage>
        <taxon>Eukaryota</taxon>
        <taxon>Metazoa</taxon>
        <taxon>Chordata</taxon>
        <taxon>Craniata</taxon>
        <taxon>Vertebrata</taxon>
        <taxon>Euteleostomi</taxon>
        <taxon>Actinopterygii</taxon>
        <taxon>Neopterygii</taxon>
        <taxon>Teleostei</taxon>
        <taxon>Neoteleostei</taxon>
        <taxon>Acanthomorphata</taxon>
        <taxon>Eupercaria</taxon>
        <taxon>Perciformes</taxon>
        <taxon>Notothenioidei</taxon>
        <taxon>Nototheniidae</taxon>
        <taxon>Dissostichus</taxon>
    </lineage>
</organism>
<protein>
    <submittedName>
        <fullName evidence="2">WAS/WASL-interacting protein family member 2</fullName>
    </submittedName>
</protein>
<evidence type="ECO:0000313" key="3">
    <source>
        <dbReference type="Proteomes" id="UP001228049"/>
    </source>
</evidence>
<comment type="caution">
    <text evidence="2">The sequence shown here is derived from an EMBL/GenBank/DDBJ whole genome shotgun (WGS) entry which is preliminary data.</text>
</comment>
<keyword evidence="3" id="KW-1185">Reference proteome</keyword>
<accession>A0AAD9B6R3</accession>
<dbReference type="Proteomes" id="UP001228049">
    <property type="component" value="Unassembled WGS sequence"/>
</dbReference>
<evidence type="ECO:0000256" key="1">
    <source>
        <dbReference type="SAM" id="MobiDB-lite"/>
    </source>
</evidence>
<reference evidence="2" key="1">
    <citation type="submission" date="2023-04" db="EMBL/GenBank/DDBJ databases">
        <title>Chromosome-level genome of Chaenocephalus aceratus.</title>
        <authorList>
            <person name="Park H."/>
        </authorList>
    </citation>
    <scope>NUCLEOTIDE SEQUENCE</scope>
    <source>
        <strain evidence="2">DE</strain>
        <tissue evidence="2">Muscle</tissue>
    </source>
</reference>